<evidence type="ECO:0000256" key="2">
    <source>
        <dbReference type="ARBA" id="ARBA00022525"/>
    </source>
</evidence>
<dbReference type="Pfam" id="PF00092">
    <property type="entry name" value="VWA"/>
    <property type="match status" value="2"/>
</dbReference>
<gene>
    <name evidence="11" type="ORF">CGI_10006107</name>
</gene>
<evidence type="ECO:0000256" key="4">
    <source>
        <dbReference type="ARBA" id="ARBA00022729"/>
    </source>
</evidence>
<comment type="caution">
    <text evidence="8">Lacks conserved residue(s) required for the propagation of feature annotation.</text>
</comment>
<feature type="signal peptide" evidence="10">
    <location>
        <begin position="1"/>
        <end position="16"/>
    </location>
</feature>
<dbReference type="CDD" id="cd01472">
    <property type="entry name" value="vWA_collagen"/>
    <property type="match status" value="1"/>
</dbReference>
<dbReference type="FunFam" id="3.40.50.410:FF:000003">
    <property type="entry name" value="Collagen type VI alpha 3 chain"/>
    <property type="match status" value="1"/>
</dbReference>
<proteinExistence type="predicted"/>
<feature type="region of interest" description="Disordered" evidence="9">
    <location>
        <begin position="1511"/>
        <end position="1530"/>
    </location>
</feature>
<dbReference type="SMART" id="SM00214">
    <property type="entry name" value="VWC"/>
    <property type="match status" value="12"/>
</dbReference>
<feature type="compositionally biased region" description="Pro residues" evidence="9">
    <location>
        <begin position="1694"/>
        <end position="1716"/>
    </location>
</feature>
<dbReference type="SMART" id="SM00215">
    <property type="entry name" value="VWC_out"/>
    <property type="match status" value="5"/>
</dbReference>
<protein>
    <submittedName>
        <fullName evidence="11">Collagen alpha-6(VI) chain</fullName>
    </submittedName>
</protein>
<evidence type="ECO:0000256" key="6">
    <source>
        <dbReference type="ARBA" id="ARBA00022889"/>
    </source>
</evidence>
<dbReference type="InParanoid" id="K1QFS1"/>
<dbReference type="PRINTS" id="PR00453">
    <property type="entry name" value="VWFADOMAIN"/>
</dbReference>
<keyword evidence="5" id="KW-0677">Repeat</keyword>
<keyword evidence="4 10" id="KW-0732">Signal</keyword>
<feature type="chain" id="PRO_5043612885" evidence="10">
    <location>
        <begin position="17"/>
        <end position="1809"/>
    </location>
</feature>
<accession>K1QFS1</accession>
<dbReference type="PROSITE" id="PS51670">
    <property type="entry name" value="SHKT"/>
    <property type="match status" value="1"/>
</dbReference>
<dbReference type="InterPro" id="IPR050525">
    <property type="entry name" value="ECM_Assembly_Org"/>
</dbReference>
<dbReference type="CDD" id="cd01450">
    <property type="entry name" value="vWFA_subfamily_ECM"/>
    <property type="match status" value="1"/>
</dbReference>
<feature type="compositionally biased region" description="Low complexity" evidence="9">
    <location>
        <begin position="1515"/>
        <end position="1525"/>
    </location>
</feature>
<keyword evidence="3" id="KW-0272">Extracellular matrix</keyword>
<feature type="region of interest" description="Disordered" evidence="9">
    <location>
        <begin position="1694"/>
        <end position="1719"/>
    </location>
</feature>
<dbReference type="InterPro" id="IPR036465">
    <property type="entry name" value="vWFA_dom_sf"/>
</dbReference>
<evidence type="ECO:0000256" key="9">
    <source>
        <dbReference type="SAM" id="MobiDB-lite"/>
    </source>
</evidence>
<evidence type="ECO:0000256" key="3">
    <source>
        <dbReference type="ARBA" id="ARBA00022530"/>
    </source>
</evidence>
<dbReference type="Gene3D" id="3.40.50.410">
    <property type="entry name" value="von Willebrand factor, type A domain"/>
    <property type="match status" value="2"/>
</dbReference>
<dbReference type="PROSITE" id="PS50234">
    <property type="entry name" value="VWFA"/>
    <property type="match status" value="2"/>
</dbReference>
<evidence type="ECO:0000313" key="11">
    <source>
        <dbReference type="EMBL" id="EKC20391.1"/>
    </source>
</evidence>
<dbReference type="InterPro" id="IPR003582">
    <property type="entry name" value="ShKT_dom"/>
</dbReference>
<organism evidence="11">
    <name type="scientific">Magallana gigas</name>
    <name type="common">Pacific oyster</name>
    <name type="synonym">Crassostrea gigas</name>
    <dbReference type="NCBI Taxonomy" id="29159"/>
    <lineage>
        <taxon>Eukaryota</taxon>
        <taxon>Metazoa</taxon>
        <taxon>Spiralia</taxon>
        <taxon>Lophotrochozoa</taxon>
        <taxon>Mollusca</taxon>
        <taxon>Bivalvia</taxon>
        <taxon>Autobranchia</taxon>
        <taxon>Pteriomorphia</taxon>
        <taxon>Ostreida</taxon>
        <taxon>Ostreoidea</taxon>
        <taxon>Ostreidae</taxon>
        <taxon>Magallana</taxon>
    </lineage>
</organism>
<dbReference type="HOGENOM" id="CLU_237890_0_0_1"/>
<dbReference type="InterPro" id="IPR002035">
    <property type="entry name" value="VWF_A"/>
</dbReference>
<evidence type="ECO:0000256" key="1">
    <source>
        <dbReference type="ARBA" id="ARBA00004498"/>
    </source>
</evidence>
<keyword evidence="2" id="KW-0964">Secreted</keyword>
<dbReference type="SUPFAM" id="SSF53300">
    <property type="entry name" value="vWA-like"/>
    <property type="match status" value="2"/>
</dbReference>
<keyword evidence="7 11" id="KW-0176">Collagen</keyword>
<evidence type="ECO:0000256" key="8">
    <source>
        <dbReference type="PROSITE-ProRule" id="PRU01005"/>
    </source>
</evidence>
<dbReference type="PANTHER" id="PTHR24020">
    <property type="entry name" value="COLLAGEN ALPHA"/>
    <property type="match status" value="1"/>
</dbReference>
<comment type="subcellular location">
    <subcellularLocation>
        <location evidence="1">Secreted</location>
        <location evidence="1">Extracellular space</location>
        <location evidence="1">Extracellular matrix</location>
    </subcellularLocation>
</comment>
<reference evidence="11" key="1">
    <citation type="journal article" date="2012" name="Nature">
        <title>The oyster genome reveals stress adaptation and complexity of shell formation.</title>
        <authorList>
            <person name="Zhang G."/>
            <person name="Fang X."/>
            <person name="Guo X."/>
            <person name="Li L."/>
            <person name="Luo R."/>
            <person name="Xu F."/>
            <person name="Yang P."/>
            <person name="Zhang L."/>
            <person name="Wang X."/>
            <person name="Qi H."/>
            <person name="Xiong Z."/>
            <person name="Que H."/>
            <person name="Xie Y."/>
            <person name="Holland P.W."/>
            <person name="Paps J."/>
            <person name="Zhu Y."/>
            <person name="Wu F."/>
            <person name="Chen Y."/>
            <person name="Wang J."/>
            <person name="Peng C."/>
            <person name="Meng J."/>
            <person name="Yang L."/>
            <person name="Liu J."/>
            <person name="Wen B."/>
            <person name="Zhang N."/>
            <person name="Huang Z."/>
            <person name="Zhu Q."/>
            <person name="Feng Y."/>
            <person name="Mount A."/>
            <person name="Hedgecock D."/>
            <person name="Xu Z."/>
            <person name="Liu Y."/>
            <person name="Domazet-Loso T."/>
            <person name="Du Y."/>
            <person name="Sun X."/>
            <person name="Zhang S."/>
            <person name="Liu B."/>
            <person name="Cheng P."/>
            <person name="Jiang X."/>
            <person name="Li J."/>
            <person name="Fan D."/>
            <person name="Wang W."/>
            <person name="Fu W."/>
            <person name="Wang T."/>
            <person name="Wang B."/>
            <person name="Zhang J."/>
            <person name="Peng Z."/>
            <person name="Li Y."/>
            <person name="Li N."/>
            <person name="Wang J."/>
            <person name="Chen M."/>
            <person name="He Y."/>
            <person name="Tan F."/>
            <person name="Song X."/>
            <person name="Zheng Q."/>
            <person name="Huang R."/>
            <person name="Yang H."/>
            <person name="Du X."/>
            <person name="Chen L."/>
            <person name="Yang M."/>
            <person name="Gaffney P.M."/>
            <person name="Wang S."/>
            <person name="Luo L."/>
            <person name="She Z."/>
            <person name="Ming Y."/>
            <person name="Huang W."/>
            <person name="Zhang S."/>
            <person name="Huang B."/>
            <person name="Zhang Y."/>
            <person name="Qu T."/>
            <person name="Ni P."/>
            <person name="Miao G."/>
            <person name="Wang J."/>
            <person name="Wang Q."/>
            <person name="Steinberg C.E."/>
            <person name="Wang H."/>
            <person name="Li N."/>
            <person name="Qian L."/>
            <person name="Zhang G."/>
            <person name="Li Y."/>
            <person name="Yang H."/>
            <person name="Liu X."/>
            <person name="Wang J."/>
            <person name="Yin Y."/>
            <person name="Wang J."/>
        </authorList>
    </citation>
    <scope>NUCLEOTIDE SEQUENCE [LARGE SCALE GENOMIC DNA]</scope>
    <source>
        <strain evidence="11">05x7-T-G4-1.051#20</strain>
    </source>
</reference>
<name>K1QFS1_MAGGI</name>
<dbReference type="SMART" id="SM00254">
    <property type="entry name" value="ShKT"/>
    <property type="match status" value="2"/>
</dbReference>
<dbReference type="PANTHER" id="PTHR24020:SF84">
    <property type="entry name" value="VWFA DOMAIN-CONTAINING PROTEIN"/>
    <property type="match status" value="1"/>
</dbReference>
<evidence type="ECO:0000256" key="5">
    <source>
        <dbReference type="ARBA" id="ARBA00022737"/>
    </source>
</evidence>
<evidence type="ECO:0000256" key="10">
    <source>
        <dbReference type="SAM" id="SignalP"/>
    </source>
</evidence>
<dbReference type="GO" id="GO:0005581">
    <property type="term" value="C:collagen trimer"/>
    <property type="evidence" value="ECO:0007669"/>
    <property type="project" value="UniProtKB-KW"/>
</dbReference>
<dbReference type="PROSITE" id="PS01208">
    <property type="entry name" value="VWFC_1"/>
    <property type="match status" value="3"/>
</dbReference>
<keyword evidence="6" id="KW-0130">Cell adhesion</keyword>
<dbReference type="EMBL" id="JH816429">
    <property type="protein sequence ID" value="EKC20391.1"/>
    <property type="molecule type" value="Genomic_DNA"/>
</dbReference>
<sequence length="1809" mass="195980">MRHVAVLLFFVTASKAVTFSKRASGGCDTQADVTFLLDSSDTVGPDNFKKQLEFIKSTVNNLQIAPDKTHVSVVTFSNGVYNQFFLNQYSTKSDIINAISGIPYRGGRTHTADAIRYVTQTTYNPIHGARGNVPHVAVLVTNGGSTTPDITKVQAQTAKDNNVILYGVGVGSGVNMQELTSVTSDPDSRYVLKADSYGSLDALSNGLSTKICNELPPNPNQLPPPNSCLQKADLAFLVDSSASVGPGNFQKLETFLKGAITRLDVGADKVHVGLMQYGSYPSIAFPLDMYSNRGDALKAVEKMNFMGGSSDAAGAIQYMTDKMFGSSSGARGNVPRIAIVLTDGNSNNDASTTSAADKARQSNIGLIAVGAGPNIQTYQLNHIADSPDKVITVSDVNNIDSVIDQVLQKACQIQATIPPVTTSAPGATSSPDNCKDMVNNCRQYGQQVCTNYKPWARDNCALFCGFCQHGKCSYKGNSYQTGESWKDGCDYECVCEDGQAGKYRCFNKCPVYYNLPTDCTLVRQTGECCLKPVCNFHQKIVATESSGKGSTPSGIKVCVYKNKQYFQGQTWRDDCDKQCTCTNSTAGLYRCETICPVYTSIPTYCKLKKEPGECCEKPVCEFSQQHGSFTGTGSTSGKGTGMAPSTPKPCVDRLNVCENYGKQVCVDYREWAGDNCAKYCGICSSTQATPGPNDVCLYEGTTYKQDAVWNVGCDAKCTCENAIYGYYRCVSNCPTYNNLPTGCYLMKKAGECCKVVECDSGTFVSSTTNLNSLANGGGIYIKNPNGGSQFVTPTMPSGGTPAPGSGGTGNKAPTLNGCLYKGKLYVKDQTWEDGCEFSCICTDESTGAYTCRQKCPSYAQIPTSCHMEADPNDPCCRKPVCHYDPITGQTYVPIPAFAPAVTGKGVVEPPTSSDLLNNTQYTATVALFQTGFTPVPPTVQSNITGGIGYCVYKGKQYTQSQRWDDGCTFTCVCEDSRIGKYRCFEKCVRYDNLPQPYCFLENDPDNPCCQRPKCVFPVNYITNVGEITTPIPKTDYCEYHGQHYQQGQSWYDGCSYKCTCEDALGGKYRCIERCPSYANIPPTCKFVTDPDDPTCCQIPQCPQNNTSTNQVPTPAPSGVYSGVDGRNGQCVYKGVLYSQDQRWEDGCELNCVCTDAMQGLYQCTDKCPKYTNLPPNCQLVSDFTNPCCKKPQCDFSATTASISGTGPTSKPDVIPTLAPDQRYCVYQGATYVQGQTWDDGCQFRCRCDDASRGLYICNDRCPKYENLPAECKLASDPNDPCCLAPKCNITDPNKIPTAAPGVISGIFNIPTPAPIPGGPTLAPKLYNFCEYKGMRYIQNQTWEDGCDYNCKCVDAAMGKYECTEKCQKYLSLPAGCILTKDPSNPCCKVPNCDSPTLAPNLTPIAPTPALPGGPTLQPQLPTQAPQPKDVCMYKGQSYTTGQKWYDGCDFSCICEDGKKGVYRCSQRCPTYPPVASTCTMQPDPKDPICCKVPYCNGVAVPGTISGGSVIPTPAPSLSPTASPTPGSNVATPTPAPTLPEVCVYKGKQYQQDQKWTDGCDYNCVCVDAKAGIYQCTERCPQFSKLDGNCHLERDILNPCCMKRVCDPTKITVAPSPGVTPKPVPHCVYNGALFKEGESWADGCDLTCTCEDAEKGYYRCNDRCPRYDNLPADCPMETDPRDPCCKRPLCSPTSAPTPPPTPSPQTIPPSPFVPPTASPGMPVIPGQTFIPPHFYITPGPGLTYAPDQRPTPDLCPRLSTHTRTRYDICPTCIPHSLHATYPCSWTDPSPRTDFGSTNVSYTSSWNDICS</sequence>
<evidence type="ECO:0000256" key="7">
    <source>
        <dbReference type="ARBA" id="ARBA00023119"/>
    </source>
</evidence>
<dbReference type="GO" id="GO:0007155">
    <property type="term" value="P:cell adhesion"/>
    <property type="evidence" value="ECO:0007669"/>
    <property type="project" value="UniProtKB-KW"/>
</dbReference>
<dbReference type="PROSITE" id="PS50184">
    <property type="entry name" value="VWFC_2"/>
    <property type="match status" value="10"/>
</dbReference>
<dbReference type="SMART" id="SM00327">
    <property type="entry name" value="VWA"/>
    <property type="match status" value="2"/>
</dbReference>
<dbReference type="InterPro" id="IPR001007">
    <property type="entry name" value="VWF_dom"/>
</dbReference>